<dbReference type="InterPro" id="IPR001849">
    <property type="entry name" value="PH_domain"/>
</dbReference>
<dbReference type="CDD" id="cd00821">
    <property type="entry name" value="PH"/>
    <property type="match status" value="1"/>
</dbReference>
<dbReference type="Proteomes" id="UP000241769">
    <property type="component" value="Unassembled WGS sequence"/>
</dbReference>
<dbReference type="GO" id="GO:0005769">
    <property type="term" value="C:early endosome"/>
    <property type="evidence" value="ECO:0007669"/>
    <property type="project" value="TreeGrafter"/>
</dbReference>
<dbReference type="Gene3D" id="2.30.29.30">
    <property type="entry name" value="Pleckstrin-homology domain (PH domain)/Phosphotyrosine-binding domain (PTB)"/>
    <property type="match status" value="2"/>
</dbReference>
<feature type="region of interest" description="Disordered" evidence="2">
    <location>
        <begin position="39"/>
        <end position="59"/>
    </location>
</feature>
<dbReference type="GO" id="GO:0001881">
    <property type="term" value="P:receptor recycling"/>
    <property type="evidence" value="ECO:0007669"/>
    <property type="project" value="TreeGrafter"/>
</dbReference>
<proteinExistence type="predicted"/>
<organism evidence="4 5">
    <name type="scientific">Planoprotostelium fungivorum</name>
    <dbReference type="NCBI Taxonomy" id="1890364"/>
    <lineage>
        <taxon>Eukaryota</taxon>
        <taxon>Amoebozoa</taxon>
        <taxon>Evosea</taxon>
        <taxon>Variosea</taxon>
        <taxon>Cavosteliida</taxon>
        <taxon>Cavosteliaceae</taxon>
        <taxon>Planoprotostelium</taxon>
    </lineage>
</organism>
<reference evidence="4 5" key="1">
    <citation type="journal article" date="2018" name="Genome Biol. Evol.">
        <title>Multiple Roots of Fruiting Body Formation in Amoebozoa.</title>
        <authorList>
            <person name="Hillmann F."/>
            <person name="Forbes G."/>
            <person name="Novohradska S."/>
            <person name="Ferling I."/>
            <person name="Riege K."/>
            <person name="Groth M."/>
            <person name="Westermann M."/>
            <person name="Marz M."/>
            <person name="Spaller T."/>
            <person name="Winckler T."/>
            <person name="Schaap P."/>
            <person name="Glockner G."/>
        </authorList>
    </citation>
    <scope>NUCLEOTIDE SEQUENCE [LARGE SCALE GENOMIC DNA]</scope>
    <source>
        <strain evidence="4 5">Jena</strain>
    </source>
</reference>
<feature type="domain" description="PH" evidence="3">
    <location>
        <begin position="164"/>
        <end position="262"/>
    </location>
</feature>
<evidence type="ECO:0000256" key="2">
    <source>
        <dbReference type="SAM" id="MobiDB-lite"/>
    </source>
</evidence>
<name>A0A2P6NAH5_9EUKA</name>
<dbReference type="Pfam" id="PF00169">
    <property type="entry name" value="PH"/>
    <property type="match status" value="1"/>
</dbReference>
<keyword evidence="1" id="KW-0597">Phosphoprotein</keyword>
<feature type="region of interest" description="Disordered" evidence="2">
    <location>
        <begin position="127"/>
        <end position="150"/>
    </location>
</feature>
<dbReference type="InParanoid" id="A0A2P6NAH5"/>
<dbReference type="GO" id="GO:0042147">
    <property type="term" value="P:retrograde transport, endosome to Golgi"/>
    <property type="evidence" value="ECO:0007669"/>
    <property type="project" value="TreeGrafter"/>
</dbReference>
<protein>
    <recommendedName>
        <fullName evidence="3">PH domain-containing protein</fullName>
    </recommendedName>
</protein>
<sequence length="468" mass="52981">MRKDSPEWDGSDLAVRVDINEETRADLARNSFGCCLIKHDAPDRRGRGKNSRNREEQVGPPIRAVYQRQAVTFPSASQKIRANFRLSRSDPFQAFTTLLITEAERLSPPTERLNNLVLSLDSIPPESPVLSSPKVEHQTGGGGRLEDFDPEEEDRKALDAKNPDIAISGYVYKRTDSGGNWKKRWMVLCKGGPIFYYDSLKSEEPSGVLYLVNASVFEKIQFNGFVDPKSFGVRVDGKDFLLKAKTEEQKVAWCQAIDENITTEVAHPKKAGEKAGKKGKKKGPVSGSFYSSGDVPSDEDVHPFAANAQGTSSEDSSSEDDDEDEDEEEQVEDDSETEIEGEQIIMESTVEILKDAAKQIWTKRHLILERDGSLFLYREQSDYPCDMIKVKESSLYTRVDQRGREMSDAFNLRYNKKNYIIRGEKREQWINAIKSLIPQNQGRRGSFAEIEILKEQNRRMSDFEVSDP</sequence>
<feature type="domain" description="PH" evidence="3">
    <location>
        <begin position="343"/>
        <end position="438"/>
    </location>
</feature>
<evidence type="ECO:0000313" key="5">
    <source>
        <dbReference type="Proteomes" id="UP000241769"/>
    </source>
</evidence>
<dbReference type="EMBL" id="MDYQ01000134">
    <property type="protein sequence ID" value="PRP80950.1"/>
    <property type="molecule type" value="Genomic_DNA"/>
</dbReference>
<dbReference type="SUPFAM" id="SSF50729">
    <property type="entry name" value="PH domain-like"/>
    <property type="match status" value="2"/>
</dbReference>
<keyword evidence="5" id="KW-1185">Reference proteome</keyword>
<dbReference type="GO" id="GO:0007032">
    <property type="term" value="P:endosome organization"/>
    <property type="evidence" value="ECO:0007669"/>
    <property type="project" value="TreeGrafter"/>
</dbReference>
<gene>
    <name evidence="4" type="ORF">PROFUN_11279</name>
</gene>
<dbReference type="PROSITE" id="PS50003">
    <property type="entry name" value="PH_DOMAIN"/>
    <property type="match status" value="2"/>
</dbReference>
<feature type="compositionally biased region" description="Acidic residues" evidence="2">
    <location>
        <begin position="316"/>
        <end position="341"/>
    </location>
</feature>
<dbReference type="InterPro" id="IPR011993">
    <property type="entry name" value="PH-like_dom_sf"/>
</dbReference>
<dbReference type="AlphaFoldDB" id="A0A2P6NAH5"/>
<dbReference type="GO" id="GO:0055037">
    <property type="term" value="C:recycling endosome"/>
    <property type="evidence" value="ECO:0007669"/>
    <property type="project" value="TreeGrafter"/>
</dbReference>
<evidence type="ECO:0000259" key="3">
    <source>
        <dbReference type="PROSITE" id="PS50003"/>
    </source>
</evidence>
<feature type="region of interest" description="Disordered" evidence="2">
    <location>
        <begin position="268"/>
        <end position="343"/>
    </location>
</feature>
<dbReference type="GO" id="GO:0005829">
    <property type="term" value="C:cytosol"/>
    <property type="evidence" value="ECO:0007669"/>
    <property type="project" value="GOC"/>
</dbReference>
<dbReference type="SMART" id="SM00233">
    <property type="entry name" value="PH"/>
    <property type="match status" value="2"/>
</dbReference>
<evidence type="ECO:0000256" key="1">
    <source>
        <dbReference type="ARBA" id="ARBA00022553"/>
    </source>
</evidence>
<dbReference type="PANTHER" id="PTHR22902">
    <property type="entry name" value="SESQUIPEDALIAN"/>
    <property type="match status" value="1"/>
</dbReference>
<dbReference type="InterPro" id="IPR045188">
    <property type="entry name" value="Boi1/Boi2-like"/>
</dbReference>
<evidence type="ECO:0000313" key="4">
    <source>
        <dbReference type="EMBL" id="PRP80950.1"/>
    </source>
</evidence>
<dbReference type="GO" id="GO:0005802">
    <property type="term" value="C:trans-Golgi network"/>
    <property type="evidence" value="ECO:0007669"/>
    <property type="project" value="TreeGrafter"/>
</dbReference>
<accession>A0A2P6NAH5</accession>
<comment type="caution">
    <text evidence="4">The sequence shown here is derived from an EMBL/GenBank/DDBJ whole genome shotgun (WGS) entry which is preliminary data.</text>
</comment>
<dbReference type="PANTHER" id="PTHR22902:SF27">
    <property type="entry name" value="PLECKSTRIN HOMOLOGY DOMAIN-CONTAINING FAMILY A MEMBER 3"/>
    <property type="match status" value="1"/>
</dbReference>